<dbReference type="Gene3D" id="1.10.443.10">
    <property type="entry name" value="Intergrase catalytic core"/>
    <property type="match status" value="1"/>
</dbReference>
<dbReference type="SUPFAM" id="SSF56349">
    <property type="entry name" value="DNA breaking-rejoining enzymes"/>
    <property type="match status" value="1"/>
</dbReference>
<gene>
    <name evidence="3" type="ORF">P5673_023238</name>
</gene>
<evidence type="ECO:0000259" key="2">
    <source>
        <dbReference type="Pfam" id="PF00589"/>
    </source>
</evidence>
<reference evidence="3" key="2">
    <citation type="journal article" date="2023" name="Science">
        <title>Genomic signatures of disease resistance in endangered staghorn corals.</title>
        <authorList>
            <person name="Vollmer S.V."/>
            <person name="Selwyn J.D."/>
            <person name="Despard B.A."/>
            <person name="Roesel C.L."/>
        </authorList>
    </citation>
    <scope>NUCLEOTIDE SEQUENCE</scope>
    <source>
        <strain evidence="3">K2</strain>
    </source>
</reference>
<dbReference type="PANTHER" id="PTHR21446:SF6">
    <property type="entry name" value="MITOCHONDRIAL ANTIVIRAL-SIGNALING PROTEIN"/>
    <property type="match status" value="1"/>
</dbReference>
<dbReference type="EMBL" id="JARQWQ010000064">
    <property type="protein sequence ID" value="KAK2555254.1"/>
    <property type="molecule type" value="Genomic_DNA"/>
</dbReference>
<dbReference type="InterPro" id="IPR013762">
    <property type="entry name" value="Integrase-like_cat_sf"/>
</dbReference>
<protein>
    <recommendedName>
        <fullName evidence="2">Tyr recombinase domain-containing protein</fullName>
    </recommendedName>
</protein>
<dbReference type="InterPro" id="IPR002104">
    <property type="entry name" value="Integrase_catalytic"/>
</dbReference>
<accession>A0AAD9Q5U6</accession>
<dbReference type="InterPro" id="IPR052787">
    <property type="entry name" value="MAVS"/>
</dbReference>
<dbReference type="GO" id="GO:0015074">
    <property type="term" value="P:DNA integration"/>
    <property type="evidence" value="ECO:0007669"/>
    <property type="project" value="InterPro"/>
</dbReference>
<organism evidence="3 4">
    <name type="scientific">Acropora cervicornis</name>
    <name type="common">Staghorn coral</name>
    <dbReference type="NCBI Taxonomy" id="6130"/>
    <lineage>
        <taxon>Eukaryota</taxon>
        <taxon>Metazoa</taxon>
        <taxon>Cnidaria</taxon>
        <taxon>Anthozoa</taxon>
        <taxon>Hexacorallia</taxon>
        <taxon>Scleractinia</taxon>
        <taxon>Astrocoeniina</taxon>
        <taxon>Acroporidae</taxon>
        <taxon>Acropora</taxon>
    </lineage>
</organism>
<comment type="caution">
    <text evidence="3">The sequence shown here is derived from an EMBL/GenBank/DDBJ whole genome shotgun (WGS) entry which is preliminary data.</text>
</comment>
<evidence type="ECO:0000313" key="4">
    <source>
        <dbReference type="Proteomes" id="UP001249851"/>
    </source>
</evidence>
<evidence type="ECO:0000256" key="1">
    <source>
        <dbReference type="ARBA" id="ARBA00023172"/>
    </source>
</evidence>
<dbReference type="InterPro" id="IPR011010">
    <property type="entry name" value="DNA_brk_join_enz"/>
</dbReference>
<reference evidence="3" key="1">
    <citation type="journal article" date="2023" name="G3 (Bethesda)">
        <title>Whole genome assembly and annotation of the endangered Caribbean coral Acropora cervicornis.</title>
        <authorList>
            <person name="Selwyn J.D."/>
            <person name="Vollmer S.V."/>
        </authorList>
    </citation>
    <scope>NUCLEOTIDE SEQUENCE</scope>
    <source>
        <strain evidence="3">K2</strain>
    </source>
</reference>
<sequence length="383" mass="43988">MAMAARKTNLKWMEEPEVRSAIMERTQWMCMTNIKTITSNHNKADPTNDSNCNCRNSSMCPMDGNCNNQNMIYQAEVTTTTSRETYIEANQLLDAFVKDLRKLGKIAGGVHKKPIAKQQIQRLYECGELSPANSTNPARLQRTVWFYLVLYFAQRGCENQSQMKSNVLVFRKTPQGKEYCELNKEVAGSVPSRKNQQGGLHDLEDNSDGKIFTLEDSPTCPVQTIRNHLSHLNVVCEFLFQRPRNSESKKFNYNNSWYCNSLLGDTSLNNMMKDMSKRAGIQPYLTNHCLRATSVTILSDHDCEVRHIKAVTGHKSDSLIESYNQRPSLEQQERMSSTVSNFHSLKEHPCPILSTRFYRKKQKFYLTDLFYLGNREIFGRSGK</sequence>
<dbReference type="GO" id="GO:0003677">
    <property type="term" value="F:DNA binding"/>
    <property type="evidence" value="ECO:0007669"/>
    <property type="project" value="InterPro"/>
</dbReference>
<dbReference type="Proteomes" id="UP001249851">
    <property type="component" value="Unassembled WGS sequence"/>
</dbReference>
<keyword evidence="1" id="KW-0233">DNA recombination</keyword>
<feature type="domain" description="Tyr recombinase" evidence="2">
    <location>
        <begin position="266"/>
        <end position="325"/>
    </location>
</feature>
<dbReference type="Pfam" id="PF00589">
    <property type="entry name" value="Phage_integrase"/>
    <property type="match status" value="1"/>
</dbReference>
<dbReference type="PANTHER" id="PTHR21446">
    <property type="entry name" value="DUF3504 DOMAIN-CONTAINING PROTEIN"/>
    <property type="match status" value="1"/>
</dbReference>
<dbReference type="AlphaFoldDB" id="A0AAD9Q5U6"/>
<keyword evidence="4" id="KW-1185">Reference proteome</keyword>
<name>A0AAD9Q5U6_ACRCE</name>
<proteinExistence type="predicted"/>
<evidence type="ECO:0000313" key="3">
    <source>
        <dbReference type="EMBL" id="KAK2555254.1"/>
    </source>
</evidence>
<dbReference type="GO" id="GO:0006310">
    <property type="term" value="P:DNA recombination"/>
    <property type="evidence" value="ECO:0007669"/>
    <property type="project" value="UniProtKB-KW"/>
</dbReference>